<dbReference type="GO" id="GO:0005524">
    <property type="term" value="F:ATP binding"/>
    <property type="evidence" value="ECO:0007669"/>
    <property type="project" value="UniProtKB-KW"/>
</dbReference>
<dbReference type="Pfam" id="PF25559">
    <property type="entry name" value="DUF7931"/>
    <property type="match status" value="1"/>
</dbReference>
<keyword evidence="3" id="KW-1185">Reference proteome</keyword>
<sequence>MSETRQPVHRNLEGEQEYVAAISEVIEKAQRTLHIFDIDLSSAGYQSVQRYEALRDFMVRSRNSTLVFVLHDTAYFERYCPRLMNLLKLYSHRISVLQTQEQGRSANDPFLIADEMHYVHRFHADGTRSKVGWDDHAGASALDERFQQLLETAQPAVSATTLGL</sequence>
<dbReference type="InterPro" id="IPR057691">
    <property type="entry name" value="DUF7931"/>
</dbReference>
<comment type="caution">
    <text evidence="2">The sequence shown here is derived from an EMBL/GenBank/DDBJ whole genome shotgun (WGS) entry which is preliminary data.</text>
</comment>
<evidence type="ECO:0000313" key="2">
    <source>
        <dbReference type="EMBL" id="GBG14125.1"/>
    </source>
</evidence>
<keyword evidence="2" id="KW-0067">ATP-binding</keyword>
<feature type="domain" description="DUF7931" evidence="1">
    <location>
        <begin position="16"/>
        <end position="156"/>
    </location>
</feature>
<evidence type="ECO:0000313" key="3">
    <source>
        <dbReference type="Proteomes" id="UP000245081"/>
    </source>
</evidence>
<dbReference type="AlphaFoldDB" id="A0A2R5F7V8"/>
<proteinExistence type="predicted"/>
<evidence type="ECO:0000259" key="1">
    <source>
        <dbReference type="Pfam" id="PF25559"/>
    </source>
</evidence>
<accession>A0A2R5F7V8</accession>
<protein>
    <submittedName>
        <fullName evidence="2">ABC transporter ATP-binding protein</fullName>
    </submittedName>
</protein>
<dbReference type="EMBL" id="BDOQ01000006">
    <property type="protein sequence ID" value="GBG14125.1"/>
    <property type="molecule type" value="Genomic_DNA"/>
</dbReference>
<dbReference type="Proteomes" id="UP000245081">
    <property type="component" value="Unassembled WGS sequence"/>
</dbReference>
<gene>
    <name evidence="2" type="ORF">NMK_1685</name>
</gene>
<name>A0A2R5F7V8_9PROT</name>
<keyword evidence="2" id="KW-0547">Nucleotide-binding</keyword>
<reference evidence="2 3" key="1">
    <citation type="journal article" date="2018" name="Environ. Microbiol.">
        <title>Isolation and genomic characterization of Novimethylophilus kurashikiensis gen. nov. sp. nov., a new lanthanide-dependent methylotrophic species of Methylophilaceae.</title>
        <authorList>
            <person name="Lv H."/>
            <person name="Sahin N."/>
            <person name="Tani A."/>
        </authorList>
    </citation>
    <scope>NUCLEOTIDE SEQUENCE [LARGE SCALE GENOMIC DNA]</scope>
    <source>
        <strain evidence="2 3">La2-4</strain>
    </source>
</reference>
<dbReference type="OrthoDB" id="9179759at2"/>
<organism evidence="2 3">
    <name type="scientific">Novimethylophilus kurashikiensis</name>
    <dbReference type="NCBI Taxonomy" id="1825523"/>
    <lineage>
        <taxon>Bacteria</taxon>
        <taxon>Pseudomonadati</taxon>
        <taxon>Pseudomonadota</taxon>
        <taxon>Betaproteobacteria</taxon>
        <taxon>Nitrosomonadales</taxon>
        <taxon>Methylophilaceae</taxon>
        <taxon>Novimethylophilus</taxon>
    </lineage>
</organism>
<dbReference type="RefSeq" id="WP_109015322.1">
    <property type="nucleotide sequence ID" value="NZ_BDOQ01000006.1"/>
</dbReference>